<dbReference type="GO" id="GO:0005243">
    <property type="term" value="F:gap junction channel activity"/>
    <property type="evidence" value="ECO:0007669"/>
    <property type="project" value="TreeGrafter"/>
</dbReference>
<dbReference type="Pfam" id="PF00876">
    <property type="entry name" value="Innexin"/>
    <property type="match status" value="1"/>
</dbReference>
<keyword evidence="3 12" id="KW-0813">Transport</keyword>
<evidence type="ECO:0000256" key="3">
    <source>
        <dbReference type="ARBA" id="ARBA00022448"/>
    </source>
</evidence>
<dbReference type="GO" id="GO:0005886">
    <property type="term" value="C:plasma membrane"/>
    <property type="evidence" value="ECO:0007669"/>
    <property type="project" value="UniProtKB-SubCell"/>
</dbReference>
<evidence type="ECO:0000256" key="6">
    <source>
        <dbReference type="ARBA" id="ARBA00022868"/>
    </source>
</evidence>
<dbReference type="GO" id="GO:0005921">
    <property type="term" value="C:gap junction"/>
    <property type="evidence" value="ECO:0007669"/>
    <property type="project" value="UniProtKB-SubCell"/>
</dbReference>
<comment type="subcellular location">
    <subcellularLocation>
        <location evidence="1">Cell junction</location>
        <location evidence="1">Gap junction</location>
    </subcellularLocation>
    <subcellularLocation>
        <location evidence="2 12">Cell membrane</location>
        <topology evidence="2 12">Multi-pass membrane protein</topology>
    </subcellularLocation>
</comment>
<keyword evidence="4" id="KW-1003">Cell membrane</keyword>
<evidence type="ECO:0000256" key="9">
    <source>
        <dbReference type="ARBA" id="ARBA00023065"/>
    </source>
</evidence>
<name>A0A8X6P4L6_NEPPI</name>
<feature type="transmembrane region" description="Helical" evidence="12">
    <location>
        <begin position="276"/>
        <end position="303"/>
    </location>
</feature>
<evidence type="ECO:0000256" key="2">
    <source>
        <dbReference type="ARBA" id="ARBA00004651"/>
    </source>
</evidence>
<evidence type="ECO:0000256" key="5">
    <source>
        <dbReference type="ARBA" id="ARBA00022692"/>
    </source>
</evidence>
<evidence type="ECO:0000256" key="8">
    <source>
        <dbReference type="ARBA" id="ARBA00022989"/>
    </source>
</evidence>
<accession>A0A8X6P4L6</accession>
<reference evidence="13" key="1">
    <citation type="submission" date="2020-08" db="EMBL/GenBank/DDBJ databases">
        <title>Multicomponent nature underlies the extraordinary mechanical properties of spider dragline silk.</title>
        <authorList>
            <person name="Kono N."/>
            <person name="Nakamura H."/>
            <person name="Mori M."/>
            <person name="Yoshida Y."/>
            <person name="Ohtoshi R."/>
            <person name="Malay A.D."/>
            <person name="Moran D.A.P."/>
            <person name="Tomita M."/>
            <person name="Numata K."/>
            <person name="Arakawa K."/>
        </authorList>
    </citation>
    <scope>NUCLEOTIDE SEQUENCE</scope>
</reference>
<keyword evidence="9 12" id="KW-0406">Ion transport</keyword>
<keyword evidence="10 12" id="KW-0472">Membrane</keyword>
<keyword evidence="5 12" id="KW-0812">Transmembrane</keyword>
<keyword evidence="6" id="KW-0303">Gap junction</keyword>
<dbReference type="OrthoDB" id="5867527at2759"/>
<comment type="similarity">
    <text evidence="12">Belongs to the pannexin family.</text>
</comment>
<evidence type="ECO:0000256" key="10">
    <source>
        <dbReference type="ARBA" id="ARBA00023136"/>
    </source>
</evidence>
<feature type="transmembrane region" description="Helical" evidence="12">
    <location>
        <begin position="111"/>
        <end position="130"/>
    </location>
</feature>
<keyword evidence="8 12" id="KW-1133">Transmembrane helix</keyword>
<comment type="function">
    <text evidence="12">Structural component of the gap junctions.</text>
</comment>
<feature type="transmembrane region" description="Helical" evidence="12">
    <location>
        <begin position="180"/>
        <end position="202"/>
    </location>
</feature>
<evidence type="ECO:0000256" key="4">
    <source>
        <dbReference type="ARBA" id="ARBA00022475"/>
    </source>
</evidence>
<evidence type="ECO:0000256" key="7">
    <source>
        <dbReference type="ARBA" id="ARBA00022949"/>
    </source>
</evidence>
<evidence type="ECO:0000313" key="14">
    <source>
        <dbReference type="Proteomes" id="UP000887013"/>
    </source>
</evidence>
<evidence type="ECO:0000256" key="1">
    <source>
        <dbReference type="ARBA" id="ARBA00004610"/>
    </source>
</evidence>
<dbReference type="AlphaFoldDB" id="A0A8X6P4L6"/>
<gene>
    <name evidence="13" type="primary">shakB</name>
    <name evidence="12" type="synonym">inx</name>
    <name evidence="13" type="ORF">NPIL_412221</name>
</gene>
<dbReference type="PANTHER" id="PTHR11893">
    <property type="entry name" value="INNEXIN"/>
    <property type="match status" value="1"/>
</dbReference>
<organism evidence="13 14">
    <name type="scientific">Nephila pilipes</name>
    <name type="common">Giant wood spider</name>
    <name type="synonym">Nephila maculata</name>
    <dbReference type="NCBI Taxonomy" id="299642"/>
    <lineage>
        <taxon>Eukaryota</taxon>
        <taxon>Metazoa</taxon>
        <taxon>Ecdysozoa</taxon>
        <taxon>Arthropoda</taxon>
        <taxon>Chelicerata</taxon>
        <taxon>Arachnida</taxon>
        <taxon>Araneae</taxon>
        <taxon>Araneomorphae</taxon>
        <taxon>Entelegynae</taxon>
        <taxon>Araneoidea</taxon>
        <taxon>Nephilidae</taxon>
        <taxon>Nephila</taxon>
    </lineage>
</organism>
<dbReference type="GO" id="GO:0034220">
    <property type="term" value="P:monoatomic ion transmembrane transport"/>
    <property type="evidence" value="ECO:0007669"/>
    <property type="project" value="UniProtKB-KW"/>
</dbReference>
<evidence type="ECO:0000313" key="13">
    <source>
        <dbReference type="EMBL" id="GFT46213.1"/>
    </source>
</evidence>
<comment type="caution">
    <text evidence="13">The sequence shown here is derived from an EMBL/GenBank/DDBJ whole genome shotgun (WGS) entry which is preliminary data.</text>
</comment>
<evidence type="ECO:0000256" key="11">
    <source>
        <dbReference type="ARBA" id="ARBA00023303"/>
    </source>
</evidence>
<protein>
    <recommendedName>
        <fullName evidence="12">Innexin</fullName>
    </recommendedName>
</protein>
<evidence type="ECO:0000256" key="12">
    <source>
        <dbReference type="RuleBase" id="RU010713"/>
    </source>
</evidence>
<feature type="transmembrane region" description="Helical" evidence="12">
    <location>
        <begin position="28"/>
        <end position="48"/>
    </location>
</feature>
<dbReference type="PRINTS" id="PR01262">
    <property type="entry name" value="INNEXIN"/>
</dbReference>
<sequence length="369" mass="43836">MNHIVRSTGTIIHVDDTKIDYEIFRLHYTFTVGFLLTFFVVFITVQIFNDSIVCEVSGIRKITSINSYCWIHSTYVVPKAFYKEVSNEVPHPGIDNTQNPEEFFYLTYYQWIYFMLFFQAVFFYLPRWIWKYWEGGKIKKLTKDIRNLLLPEKELNEKCLALIRYLVKSWSTHNAYARQYFICELLSLINVVLQFLLLDLFFDGRFINFGSKIFQFYTSEEYINPVNGTHNIKGNPMLMLFPRVTKCIFREHGKGSTIEVKDVLCVMTLNVFNEKIYLFLWFWFFVLAILTFLSLVLDILLIVSPAMRVQALKSRFYLVDQRDFIQLIKKGSFGDWLVIDLIGRNIDHVMYKDLVTEVAKILTDRYKNL</sequence>
<dbReference type="Proteomes" id="UP000887013">
    <property type="component" value="Unassembled WGS sequence"/>
</dbReference>
<dbReference type="EMBL" id="BMAW01111087">
    <property type="protein sequence ID" value="GFT46213.1"/>
    <property type="molecule type" value="Genomic_DNA"/>
</dbReference>
<dbReference type="InterPro" id="IPR000990">
    <property type="entry name" value="Innexin"/>
</dbReference>
<dbReference type="PANTHER" id="PTHR11893:SF36">
    <property type="entry name" value="INNEXIN-5"/>
    <property type="match status" value="1"/>
</dbReference>
<keyword evidence="7" id="KW-0965">Cell junction</keyword>
<dbReference type="PROSITE" id="PS51013">
    <property type="entry name" value="PANNEXIN"/>
    <property type="match status" value="1"/>
</dbReference>
<proteinExistence type="inferred from homology"/>
<keyword evidence="14" id="KW-1185">Reference proteome</keyword>
<keyword evidence="11 12" id="KW-0407">Ion channel</keyword>